<organism evidence="1 2">
    <name type="scientific">Bosea eneae</name>
    <dbReference type="NCBI Taxonomy" id="151454"/>
    <lineage>
        <taxon>Bacteria</taxon>
        <taxon>Pseudomonadati</taxon>
        <taxon>Pseudomonadota</taxon>
        <taxon>Alphaproteobacteria</taxon>
        <taxon>Hyphomicrobiales</taxon>
        <taxon>Boseaceae</taxon>
        <taxon>Bosea</taxon>
    </lineage>
</organism>
<dbReference type="Pfam" id="PF05621">
    <property type="entry name" value="TniB"/>
    <property type="match status" value="1"/>
</dbReference>
<accession>A0ABW0ISE5</accession>
<proteinExistence type="predicted"/>
<evidence type="ECO:0000313" key="2">
    <source>
        <dbReference type="Proteomes" id="UP001596053"/>
    </source>
</evidence>
<dbReference type="InterPro" id="IPR027417">
    <property type="entry name" value="P-loop_NTPase"/>
</dbReference>
<dbReference type="EMBL" id="JBHSLW010000013">
    <property type="protein sequence ID" value="MFC5420170.1"/>
    <property type="molecule type" value="Genomic_DNA"/>
</dbReference>
<comment type="caution">
    <text evidence="1">The sequence shown here is derived from an EMBL/GenBank/DDBJ whole genome shotgun (WGS) entry which is preliminary data.</text>
</comment>
<protein>
    <submittedName>
        <fullName evidence="1">TniB family NTP-binding protein</fullName>
    </submittedName>
</protein>
<reference evidence="2" key="1">
    <citation type="journal article" date="2019" name="Int. J. Syst. Evol. Microbiol.">
        <title>The Global Catalogue of Microorganisms (GCM) 10K type strain sequencing project: providing services to taxonomists for standard genome sequencing and annotation.</title>
        <authorList>
            <consortium name="The Broad Institute Genomics Platform"/>
            <consortium name="The Broad Institute Genome Sequencing Center for Infectious Disease"/>
            <person name="Wu L."/>
            <person name="Ma J."/>
        </authorList>
    </citation>
    <scope>NUCLEOTIDE SEQUENCE [LARGE SCALE GENOMIC DNA]</scope>
    <source>
        <strain evidence="2">NCAIM B.01391</strain>
    </source>
</reference>
<dbReference type="Gene3D" id="3.40.50.300">
    <property type="entry name" value="P-loop containing nucleotide triphosphate hydrolases"/>
    <property type="match status" value="1"/>
</dbReference>
<keyword evidence="2" id="KW-1185">Reference proteome</keyword>
<dbReference type="SUPFAM" id="SSF52540">
    <property type="entry name" value="P-loop containing nucleoside triphosphate hydrolases"/>
    <property type="match status" value="1"/>
</dbReference>
<evidence type="ECO:0000313" key="1">
    <source>
        <dbReference type="EMBL" id="MFC5420170.1"/>
    </source>
</evidence>
<dbReference type="Proteomes" id="UP001596053">
    <property type="component" value="Unassembled WGS sequence"/>
</dbReference>
<dbReference type="InterPro" id="IPR008868">
    <property type="entry name" value="TniB"/>
</dbReference>
<gene>
    <name evidence="1" type="ORF">ACFPOB_11435</name>
</gene>
<sequence>MTASAKTPAASLAHLGPDRQDIAILTSQERIRLAREDAWIGYSAAKSGLQRLEDLLDHPKSPRMPNILVVGDSGNGKTSLIGRFRDLHPPIIKPDGRGAQPVVVMTMPAEPSEARFWSDLIAAMGVARNDSGTVQAKMSQAMLLLQSLHCRMLIIDEIHNVLNGNLPRQKQLLAMLKNLGSRLMIPIVVVGTEAAKRTLQTDPQLANRFEAIVLPKWELGKEFVSLLASFERVLPLLERSNLAGRELAVLLFSLSKGSIGQLTRVLRRAAVEAIRSGDERITPEILAGLDAIDLGGV</sequence>
<dbReference type="RefSeq" id="WP_377798388.1">
    <property type="nucleotide sequence ID" value="NZ_JBHSLW010000013.1"/>
</dbReference>
<name>A0ABW0ISE5_9HYPH</name>